<accession>A0A672TY71</accession>
<keyword evidence="2" id="KW-1185">Reference proteome</keyword>
<dbReference type="Proteomes" id="UP000472266">
    <property type="component" value="Chromosome 4"/>
</dbReference>
<evidence type="ECO:0000313" key="2">
    <source>
        <dbReference type="Proteomes" id="UP000472266"/>
    </source>
</evidence>
<reference evidence="1 2" key="1">
    <citation type="submission" date="2019-11" db="EMBL/GenBank/DDBJ databases">
        <title>Strigops habroptila (kakapo) genome, bStrHab1, primary haplotype, v2.</title>
        <authorList>
            <person name="Jarvis E.D."/>
            <person name="Howard J."/>
            <person name="Rhie A."/>
            <person name="Phillippy A."/>
            <person name="Korlach J."/>
            <person name="Digby A."/>
            <person name="Iorns D."/>
            <person name="Eason D."/>
            <person name="Robertson B."/>
            <person name="Raemaekers T."/>
            <person name="Howe K."/>
            <person name="Lewin H."/>
            <person name="Damas J."/>
            <person name="Hastie A."/>
            <person name="Tracey A."/>
            <person name="Chow W."/>
            <person name="Fedrigo O."/>
        </authorList>
    </citation>
    <scope>NUCLEOTIDE SEQUENCE [LARGE SCALE GENOMIC DNA]</scope>
</reference>
<organism evidence="1 2">
    <name type="scientific">Strigops habroptila</name>
    <name type="common">Kakapo</name>
    <dbReference type="NCBI Taxonomy" id="2489341"/>
    <lineage>
        <taxon>Eukaryota</taxon>
        <taxon>Metazoa</taxon>
        <taxon>Chordata</taxon>
        <taxon>Craniata</taxon>
        <taxon>Vertebrata</taxon>
        <taxon>Euteleostomi</taxon>
        <taxon>Archelosauria</taxon>
        <taxon>Archosauria</taxon>
        <taxon>Dinosauria</taxon>
        <taxon>Saurischia</taxon>
        <taxon>Theropoda</taxon>
        <taxon>Coelurosauria</taxon>
        <taxon>Aves</taxon>
        <taxon>Neognathae</taxon>
        <taxon>Neoaves</taxon>
        <taxon>Telluraves</taxon>
        <taxon>Australaves</taxon>
        <taxon>Psittaciformes</taxon>
        <taxon>Psittacidae</taxon>
        <taxon>Strigops</taxon>
    </lineage>
</organism>
<reference evidence="1" key="2">
    <citation type="submission" date="2025-08" db="UniProtKB">
        <authorList>
            <consortium name="Ensembl"/>
        </authorList>
    </citation>
    <scope>IDENTIFICATION</scope>
</reference>
<sequence>LCSVIISPPLSHDHLLSYRAVVQKERGRREEALAICREVSPAVRVHLLFLSQSCCSLCLRGARSAVAAAMGILSVQMCFRVTSHC</sequence>
<dbReference type="AlphaFoldDB" id="A0A672TY71"/>
<reference evidence="1" key="3">
    <citation type="submission" date="2025-09" db="UniProtKB">
        <authorList>
            <consortium name="Ensembl"/>
        </authorList>
    </citation>
    <scope>IDENTIFICATION</scope>
</reference>
<name>A0A672TY71_STRHB</name>
<dbReference type="Ensembl" id="ENSSHBT00005008695.1">
    <property type="protein sequence ID" value="ENSSHBP00005007231.1"/>
    <property type="gene ID" value="ENSSHBG00005006320.1"/>
</dbReference>
<dbReference type="InParanoid" id="A0A672TY71"/>
<proteinExistence type="predicted"/>
<protein>
    <submittedName>
        <fullName evidence="1">Uncharacterized protein</fullName>
    </submittedName>
</protein>
<evidence type="ECO:0000313" key="1">
    <source>
        <dbReference type="Ensembl" id="ENSSHBP00005007231.1"/>
    </source>
</evidence>